<reference evidence="2 3" key="1">
    <citation type="submission" date="2017-03" db="EMBL/GenBank/DDBJ databases">
        <authorList>
            <person name="Afonso C.L."/>
            <person name="Miller P.J."/>
            <person name="Scott M.A."/>
            <person name="Spackman E."/>
            <person name="Goraichik I."/>
            <person name="Dimitrov K.M."/>
            <person name="Suarez D.L."/>
            <person name="Swayne D.E."/>
        </authorList>
    </citation>
    <scope>NUCLEOTIDE SEQUENCE [LARGE SCALE GENOMIC DNA]</scope>
    <source>
        <strain evidence="2 3">CECT 8620</strain>
    </source>
</reference>
<keyword evidence="2" id="KW-0378">Hydrolase</keyword>
<dbReference type="PROSITE" id="PS50075">
    <property type="entry name" value="CARRIER"/>
    <property type="match status" value="1"/>
</dbReference>
<dbReference type="Proteomes" id="UP000193862">
    <property type="component" value="Unassembled WGS sequence"/>
</dbReference>
<name>A0A1Y5T689_9RHOB</name>
<dbReference type="OrthoDB" id="2455700at2"/>
<dbReference type="Pfam" id="PF00550">
    <property type="entry name" value="PP-binding"/>
    <property type="match status" value="1"/>
</dbReference>
<dbReference type="InterPro" id="IPR036736">
    <property type="entry name" value="ACP-like_sf"/>
</dbReference>
<keyword evidence="3" id="KW-1185">Reference proteome</keyword>
<feature type="domain" description="Carrier" evidence="1">
    <location>
        <begin position="1"/>
        <end position="75"/>
    </location>
</feature>
<evidence type="ECO:0000259" key="1">
    <source>
        <dbReference type="PROSITE" id="PS50075"/>
    </source>
</evidence>
<evidence type="ECO:0000313" key="2">
    <source>
        <dbReference type="EMBL" id="SLN56851.1"/>
    </source>
</evidence>
<organism evidence="2 3">
    <name type="scientific">Aquimixticola soesokkakensis</name>
    <dbReference type="NCBI Taxonomy" id="1519096"/>
    <lineage>
        <taxon>Bacteria</taxon>
        <taxon>Pseudomonadati</taxon>
        <taxon>Pseudomonadota</taxon>
        <taxon>Alphaproteobacteria</taxon>
        <taxon>Rhodobacterales</taxon>
        <taxon>Paracoccaceae</taxon>
        <taxon>Aquimixticola</taxon>
    </lineage>
</organism>
<proteinExistence type="predicted"/>
<gene>
    <name evidence="2" type="primary">dhbB_2</name>
    <name evidence="2" type="ORF">AQS8620_02507</name>
</gene>
<dbReference type="AlphaFoldDB" id="A0A1Y5T689"/>
<accession>A0A1Y5T689</accession>
<dbReference type="RefSeq" id="WP_085837218.1">
    <property type="nucleotide sequence ID" value="NZ_FWFS01000009.1"/>
</dbReference>
<dbReference type="GO" id="GO:0008908">
    <property type="term" value="F:isochorismatase activity"/>
    <property type="evidence" value="ECO:0007669"/>
    <property type="project" value="UniProtKB-EC"/>
</dbReference>
<sequence>MDLTFDDLRRDVADALYIPPEQVGMDDNLADLGLDSMRVMTLALAWEERGLDIDFLSLAQLQTLAAWKALFDAKQG</sequence>
<dbReference type="SUPFAM" id="SSF47336">
    <property type="entry name" value="ACP-like"/>
    <property type="match status" value="1"/>
</dbReference>
<dbReference type="InterPro" id="IPR009081">
    <property type="entry name" value="PP-bd_ACP"/>
</dbReference>
<protein>
    <submittedName>
        <fullName evidence="2">Isochorismatase</fullName>
        <ecNumber evidence="2">3.3.2.1</ecNumber>
    </submittedName>
</protein>
<dbReference type="Gene3D" id="1.10.1200.10">
    <property type="entry name" value="ACP-like"/>
    <property type="match status" value="1"/>
</dbReference>
<dbReference type="EMBL" id="FWFS01000009">
    <property type="protein sequence ID" value="SLN56851.1"/>
    <property type="molecule type" value="Genomic_DNA"/>
</dbReference>
<evidence type="ECO:0000313" key="3">
    <source>
        <dbReference type="Proteomes" id="UP000193862"/>
    </source>
</evidence>
<dbReference type="EC" id="3.3.2.1" evidence="2"/>